<feature type="transmembrane region" description="Helical" evidence="5">
    <location>
        <begin position="276"/>
        <end position="293"/>
    </location>
</feature>
<evidence type="ECO:0000256" key="1">
    <source>
        <dbReference type="ARBA" id="ARBA00000085"/>
    </source>
</evidence>
<feature type="transmembrane region" description="Helical" evidence="5">
    <location>
        <begin position="299"/>
        <end position="318"/>
    </location>
</feature>
<feature type="transmembrane region" description="Helical" evidence="5">
    <location>
        <begin position="244"/>
        <end position="264"/>
    </location>
</feature>
<dbReference type="KEGG" id="gsn:YC6258_02361"/>
<accession>A0A0C5VVD1</accession>
<dbReference type="PANTHER" id="PTHR45339:SF5">
    <property type="entry name" value="HISTIDINE KINASE"/>
    <property type="match status" value="1"/>
</dbReference>
<evidence type="ECO:0000313" key="8">
    <source>
        <dbReference type="EMBL" id="AJQ94399.1"/>
    </source>
</evidence>
<keyword evidence="5" id="KW-0472">Membrane</keyword>
<keyword evidence="3 4" id="KW-0597">Phosphoprotein</keyword>
<feature type="domain" description="Response regulatory" evidence="7">
    <location>
        <begin position="635"/>
        <end position="757"/>
    </location>
</feature>
<dbReference type="SMART" id="SM00448">
    <property type="entry name" value="REC"/>
    <property type="match status" value="1"/>
</dbReference>
<dbReference type="InterPro" id="IPR036097">
    <property type="entry name" value="HisK_dim/P_sf"/>
</dbReference>
<dbReference type="OrthoDB" id="9797243at2"/>
<dbReference type="InterPro" id="IPR003661">
    <property type="entry name" value="HisK_dim/P_dom"/>
</dbReference>
<dbReference type="Pfam" id="PF00512">
    <property type="entry name" value="HisKA"/>
    <property type="match status" value="1"/>
</dbReference>
<dbReference type="EMBL" id="CP007142">
    <property type="protein sequence ID" value="AJQ94399.1"/>
    <property type="molecule type" value="Genomic_DNA"/>
</dbReference>
<dbReference type="Gene3D" id="2.60.40.2380">
    <property type="match status" value="1"/>
</dbReference>
<keyword evidence="8" id="KW-0808">Transferase</keyword>
<gene>
    <name evidence="8" type="ORF">YC6258_02361</name>
</gene>
<dbReference type="EC" id="2.7.13.3" evidence="2"/>
<protein>
    <recommendedName>
        <fullName evidence="2">histidine kinase</fullName>
        <ecNumber evidence="2">2.7.13.3</ecNumber>
    </recommendedName>
</protein>
<evidence type="ECO:0000256" key="2">
    <source>
        <dbReference type="ARBA" id="ARBA00012438"/>
    </source>
</evidence>
<dbReference type="AlphaFoldDB" id="A0A0C5VVD1"/>
<organism evidence="8 9">
    <name type="scientific">Gynuella sunshinyii YC6258</name>
    <dbReference type="NCBI Taxonomy" id="1445510"/>
    <lineage>
        <taxon>Bacteria</taxon>
        <taxon>Pseudomonadati</taxon>
        <taxon>Pseudomonadota</taxon>
        <taxon>Gammaproteobacteria</taxon>
        <taxon>Oceanospirillales</taxon>
        <taxon>Saccharospirillaceae</taxon>
        <taxon>Gynuella</taxon>
    </lineage>
</organism>
<dbReference type="InterPro" id="IPR004358">
    <property type="entry name" value="Sig_transdc_His_kin-like_C"/>
</dbReference>
<dbReference type="HOGENOM" id="CLU_000445_105_0_6"/>
<dbReference type="PROSITE" id="PS50109">
    <property type="entry name" value="HIS_KIN"/>
    <property type="match status" value="1"/>
</dbReference>
<evidence type="ECO:0000256" key="5">
    <source>
        <dbReference type="SAM" id="Phobius"/>
    </source>
</evidence>
<dbReference type="Gene3D" id="1.10.287.130">
    <property type="match status" value="1"/>
</dbReference>
<dbReference type="PANTHER" id="PTHR45339">
    <property type="entry name" value="HYBRID SIGNAL TRANSDUCTION HISTIDINE KINASE J"/>
    <property type="match status" value="1"/>
</dbReference>
<dbReference type="PRINTS" id="PR00344">
    <property type="entry name" value="BCTRLSENSOR"/>
</dbReference>
<feature type="transmembrane region" description="Helical" evidence="5">
    <location>
        <begin position="183"/>
        <end position="202"/>
    </location>
</feature>
<dbReference type="GO" id="GO:0000155">
    <property type="term" value="F:phosphorelay sensor kinase activity"/>
    <property type="evidence" value="ECO:0007669"/>
    <property type="project" value="InterPro"/>
</dbReference>
<dbReference type="PATRIC" id="fig|1445510.3.peg.2317"/>
<evidence type="ECO:0000256" key="3">
    <source>
        <dbReference type="ARBA" id="ARBA00022553"/>
    </source>
</evidence>
<dbReference type="SUPFAM" id="SSF52172">
    <property type="entry name" value="CheY-like"/>
    <property type="match status" value="1"/>
</dbReference>
<feature type="transmembrane region" description="Helical" evidence="5">
    <location>
        <begin position="214"/>
        <end position="238"/>
    </location>
</feature>
<name>A0A0C5VVD1_9GAMM</name>
<dbReference type="CDD" id="cd00082">
    <property type="entry name" value="HisKA"/>
    <property type="match status" value="1"/>
</dbReference>
<evidence type="ECO:0000313" key="9">
    <source>
        <dbReference type="Proteomes" id="UP000032266"/>
    </source>
</evidence>
<comment type="catalytic activity">
    <reaction evidence="1">
        <text>ATP + protein L-histidine = ADP + protein N-phospho-L-histidine.</text>
        <dbReference type="EC" id="2.7.13.3"/>
    </reaction>
</comment>
<dbReference type="Pfam" id="PF00072">
    <property type="entry name" value="Response_reg"/>
    <property type="match status" value="1"/>
</dbReference>
<proteinExistence type="predicted"/>
<dbReference type="InterPro" id="IPR005467">
    <property type="entry name" value="His_kinase_dom"/>
</dbReference>
<feature type="modified residue" description="4-aspartylphosphate" evidence="4">
    <location>
        <position position="689"/>
    </location>
</feature>
<dbReference type="SMART" id="SM00387">
    <property type="entry name" value="HATPase_c"/>
    <property type="match status" value="1"/>
</dbReference>
<evidence type="ECO:0000256" key="4">
    <source>
        <dbReference type="PROSITE-ProRule" id="PRU00169"/>
    </source>
</evidence>
<evidence type="ECO:0000259" key="7">
    <source>
        <dbReference type="PROSITE" id="PS50110"/>
    </source>
</evidence>
<dbReference type="Proteomes" id="UP000032266">
    <property type="component" value="Chromosome"/>
</dbReference>
<keyword evidence="5" id="KW-0812">Transmembrane</keyword>
<dbReference type="Pfam" id="PF02518">
    <property type="entry name" value="HATPase_c"/>
    <property type="match status" value="1"/>
</dbReference>
<dbReference type="STRING" id="1445510.YC6258_02361"/>
<dbReference type="Gene3D" id="3.30.565.10">
    <property type="entry name" value="Histidine kinase-like ATPase, C-terminal domain"/>
    <property type="match status" value="1"/>
</dbReference>
<dbReference type="Pfam" id="PF07696">
    <property type="entry name" value="7TMR-DISMED2"/>
    <property type="match status" value="1"/>
</dbReference>
<keyword evidence="5" id="KW-1133">Transmembrane helix</keyword>
<dbReference type="CDD" id="cd17546">
    <property type="entry name" value="REC_hyHK_CKI1_RcsC-like"/>
    <property type="match status" value="1"/>
</dbReference>
<dbReference type="SUPFAM" id="SSF55874">
    <property type="entry name" value="ATPase domain of HSP90 chaperone/DNA topoisomerase II/histidine kinase"/>
    <property type="match status" value="1"/>
</dbReference>
<sequence>MSSAKQLIFFVLVLFNSHYLLSAQLKISHETEAQDVTAIMDYIQDKNGFLSFRQIIGDQYYEFTPTHSDLISSNTQMAAIWLRLSYENDTGINQHRILVTDTHAAARVDQFDRNSGPLPIQSTGASVKYSDRPIVGTIYALPVVFPPGEGELFFRVSNLDPMNLDLSVMGEHEYQQLSRRVDLMTNVLLVILFVFSLVILLLPSTKDRGIQLLVMAYGICLTIFHLGWSGYFAIWINYPLIDPLIKNSFAAIATALYVLLVYRLGLPDWSVRAGKIWSSMAVGAGVIAIYSLYPLSFSFLYVTLVLLGCCLIIANIMLMRIAGGENKAFLVAAAANLILVAIIIASVMGLTGSISTTFWSTKIFSLLNLMALVYGLTQLPASKHHRELHTSPTPFTGTAYWQLLQKINHDLRTPINGVMGMSELLSETSLSANQLDFLSTIQNSGQDLLATANEIKALSRILSNQLILDRQTIDLQDFLHEITVIQARMASIKGVELITDIHPSVPNHLEGDPSLLEQVMRTIIDNAVKHTDKGEVLVQVSRSQQDEIRFRITDTGIGIPRERCERLFEFDSDPENKTINISLPICSRIIKAMGGQLGVSSEKNLGTTFWFTIRMPSVHIADNSMPIQQSLHGLRMLIVDDNMTCRKVIEHQATSWGIRVDAVATAQEALAQLHTQYHLHNGYNFVILDHQMPKMTGTQLAQRIQSDHQIRKDMTIIMMTGMDIREDDPVLKESGIQFLLTKPVTQKQFQQVLFNALSNHSLEQTL</sequence>
<keyword evidence="9" id="KW-1185">Reference proteome</keyword>
<evidence type="ECO:0000259" key="6">
    <source>
        <dbReference type="PROSITE" id="PS50109"/>
    </source>
</evidence>
<dbReference type="SUPFAM" id="SSF47384">
    <property type="entry name" value="Homodimeric domain of signal transducing histidine kinase"/>
    <property type="match status" value="1"/>
</dbReference>
<feature type="transmembrane region" description="Helical" evidence="5">
    <location>
        <begin position="330"/>
        <end position="351"/>
    </location>
</feature>
<dbReference type="InterPro" id="IPR011622">
    <property type="entry name" value="7TMR_DISM_rcpt_extracell_dom2"/>
</dbReference>
<dbReference type="RefSeq" id="WP_044616932.1">
    <property type="nucleotide sequence ID" value="NZ_CP007142.1"/>
</dbReference>
<dbReference type="InterPro" id="IPR003594">
    <property type="entry name" value="HATPase_dom"/>
</dbReference>
<dbReference type="InterPro" id="IPR036890">
    <property type="entry name" value="HATPase_C_sf"/>
</dbReference>
<dbReference type="PROSITE" id="PS50110">
    <property type="entry name" value="RESPONSE_REGULATORY"/>
    <property type="match status" value="1"/>
</dbReference>
<dbReference type="InterPro" id="IPR001789">
    <property type="entry name" value="Sig_transdc_resp-reg_receiver"/>
</dbReference>
<feature type="domain" description="Histidine kinase" evidence="6">
    <location>
        <begin position="406"/>
        <end position="617"/>
    </location>
</feature>
<keyword evidence="8" id="KW-0418">Kinase</keyword>
<dbReference type="Gene3D" id="3.40.50.2300">
    <property type="match status" value="1"/>
</dbReference>
<dbReference type="InterPro" id="IPR011006">
    <property type="entry name" value="CheY-like_superfamily"/>
</dbReference>
<reference evidence="8 9" key="1">
    <citation type="submission" date="2014-01" db="EMBL/GenBank/DDBJ databases">
        <title>Full genme sequencing of cellulolytic bacterium Gynuella sunshinyii YC6258T gen. nov., sp. nov.</title>
        <authorList>
            <person name="Khan H."/>
            <person name="Chung E.J."/>
            <person name="Chung Y.R."/>
        </authorList>
    </citation>
    <scope>NUCLEOTIDE SEQUENCE [LARGE SCALE GENOMIC DNA]</scope>
    <source>
        <strain evidence="8 9">YC6258</strain>
    </source>
</reference>
<dbReference type="SMART" id="SM00388">
    <property type="entry name" value="HisKA"/>
    <property type="match status" value="1"/>
</dbReference>